<dbReference type="Pfam" id="PF09990">
    <property type="entry name" value="DUF2231"/>
    <property type="match status" value="1"/>
</dbReference>
<feature type="transmembrane region" description="Helical" evidence="1">
    <location>
        <begin position="90"/>
        <end position="109"/>
    </location>
</feature>
<evidence type="ECO:0000313" key="3">
    <source>
        <dbReference type="EMBL" id="RNL98411.1"/>
    </source>
</evidence>
<feature type="transmembrane region" description="Helical" evidence="1">
    <location>
        <begin position="121"/>
        <end position="140"/>
    </location>
</feature>
<keyword evidence="1" id="KW-1133">Transmembrane helix</keyword>
<gene>
    <name evidence="3" type="ORF">EFE23_14730</name>
</gene>
<keyword evidence="1" id="KW-0472">Membrane</keyword>
<comment type="caution">
    <text evidence="3">The sequence shown here is derived from an EMBL/GenBank/DDBJ whole genome shotgun (WGS) entry which is preliminary data.</text>
</comment>
<evidence type="ECO:0000256" key="1">
    <source>
        <dbReference type="SAM" id="Phobius"/>
    </source>
</evidence>
<feature type="transmembrane region" description="Helical" evidence="1">
    <location>
        <begin position="56"/>
        <end position="78"/>
    </location>
</feature>
<keyword evidence="1" id="KW-0812">Transmembrane</keyword>
<accession>A0ABX9WH02</accession>
<name>A0ABX9WH02_9ACTN</name>
<evidence type="ECO:0000313" key="4">
    <source>
        <dbReference type="Proteomes" id="UP000280698"/>
    </source>
</evidence>
<dbReference type="Proteomes" id="UP000280698">
    <property type="component" value="Unassembled WGS sequence"/>
</dbReference>
<evidence type="ECO:0000259" key="2">
    <source>
        <dbReference type="Pfam" id="PF09990"/>
    </source>
</evidence>
<protein>
    <submittedName>
        <fullName evidence="3">DUF2231 domain-containing protein</fullName>
    </submittedName>
</protein>
<keyword evidence="4" id="KW-1185">Reference proteome</keyword>
<feature type="domain" description="DUF2231" evidence="2">
    <location>
        <begin position="16"/>
        <end position="152"/>
    </location>
</feature>
<sequence length="177" mass="18536">MEQAKRPVTGLAGRYGHPLHPALVAVPIGAWIASFVFDIASHLVPDPGFLAQGSRWLIALGVLGALAAAMFGFLDLFAIPTGTKTFRTGLLHMSINLGVTVLYAVGFIIRGGPAAEPVDWPPLALSAVALAGLGVAGYLGGELAYHYGVRVADEATQAVGYTRTTTHESTTVKKERV</sequence>
<dbReference type="InterPro" id="IPR019251">
    <property type="entry name" value="DUF2231_TM"/>
</dbReference>
<reference evidence="3 4" key="1">
    <citation type="submission" date="2018-11" db="EMBL/GenBank/DDBJ databases">
        <title>Micromonospora sp. PPF5-17, a new actinomycetes isolated from a hot spring soil.</title>
        <authorList>
            <person name="Thawai C."/>
        </authorList>
    </citation>
    <scope>NUCLEOTIDE SEQUENCE [LARGE SCALE GENOMIC DNA]</scope>
    <source>
        <strain evidence="3 4">PPF5-17</strain>
    </source>
</reference>
<proteinExistence type="predicted"/>
<feature type="transmembrane region" description="Helical" evidence="1">
    <location>
        <begin position="21"/>
        <end position="44"/>
    </location>
</feature>
<dbReference type="EMBL" id="RJLN01000036">
    <property type="protein sequence ID" value="RNL98411.1"/>
    <property type="molecule type" value="Genomic_DNA"/>
</dbReference>
<organism evidence="3 4">
    <name type="scientific">Micromonospora solifontis</name>
    <dbReference type="NCBI Taxonomy" id="2487138"/>
    <lineage>
        <taxon>Bacteria</taxon>
        <taxon>Bacillati</taxon>
        <taxon>Actinomycetota</taxon>
        <taxon>Actinomycetes</taxon>
        <taxon>Micromonosporales</taxon>
        <taxon>Micromonosporaceae</taxon>
        <taxon>Micromonospora</taxon>
    </lineage>
</organism>